<dbReference type="Gene3D" id="3.40.30.10">
    <property type="entry name" value="Glutaredoxin"/>
    <property type="match status" value="1"/>
</dbReference>
<proteinExistence type="predicted"/>
<evidence type="ECO:0000259" key="6">
    <source>
        <dbReference type="PROSITE" id="PS51352"/>
    </source>
</evidence>
<keyword evidence="1" id="KW-0479">Metal-binding</keyword>
<gene>
    <name evidence="7" type="ORF">BSTOLATCC_MIC31974</name>
</gene>
<reference evidence="7" key="1">
    <citation type="submission" date="2021-09" db="EMBL/GenBank/DDBJ databases">
        <authorList>
            <consortium name="AG Swart"/>
            <person name="Singh M."/>
            <person name="Singh A."/>
            <person name="Seah K."/>
            <person name="Emmerich C."/>
        </authorList>
    </citation>
    <scope>NUCLEOTIDE SEQUENCE</scope>
    <source>
        <strain evidence="7">ATCC30299</strain>
    </source>
</reference>
<accession>A0AAU9JFJ9</accession>
<dbReference type="SUPFAM" id="SSF52833">
    <property type="entry name" value="Thioredoxin-like"/>
    <property type="match status" value="1"/>
</dbReference>
<keyword evidence="3" id="KW-0862">Zinc</keyword>
<dbReference type="InterPro" id="IPR013766">
    <property type="entry name" value="Thioredoxin_domain"/>
</dbReference>
<evidence type="ECO:0000256" key="2">
    <source>
        <dbReference type="ARBA" id="ARBA00022771"/>
    </source>
</evidence>
<feature type="domain" description="Thioredoxin" evidence="6">
    <location>
        <begin position="76"/>
        <end position="211"/>
    </location>
</feature>
<dbReference type="PROSITE" id="PS51352">
    <property type="entry name" value="THIOREDOXIN_2"/>
    <property type="match status" value="1"/>
</dbReference>
<name>A0AAU9JFJ9_9CILI</name>
<dbReference type="Gene3D" id="3.30.60.90">
    <property type="match status" value="1"/>
</dbReference>
<dbReference type="EMBL" id="CAJZBQ010000032">
    <property type="protein sequence ID" value="CAG9322860.1"/>
    <property type="molecule type" value="Genomic_DNA"/>
</dbReference>
<dbReference type="SMART" id="SM00291">
    <property type="entry name" value="ZnF_ZZ"/>
    <property type="match status" value="2"/>
</dbReference>
<keyword evidence="8" id="KW-1185">Reference proteome</keyword>
<dbReference type="GO" id="GO:0008270">
    <property type="term" value="F:zinc ion binding"/>
    <property type="evidence" value="ECO:0007669"/>
    <property type="project" value="UniProtKB-KW"/>
</dbReference>
<organism evidence="7 8">
    <name type="scientific">Blepharisma stoltei</name>
    <dbReference type="NCBI Taxonomy" id="1481888"/>
    <lineage>
        <taxon>Eukaryota</taxon>
        <taxon>Sar</taxon>
        <taxon>Alveolata</taxon>
        <taxon>Ciliophora</taxon>
        <taxon>Postciliodesmatophora</taxon>
        <taxon>Heterotrichea</taxon>
        <taxon>Heterotrichida</taxon>
        <taxon>Blepharismidae</taxon>
        <taxon>Blepharisma</taxon>
    </lineage>
</organism>
<keyword evidence="2 4" id="KW-0863">Zinc-finger</keyword>
<evidence type="ECO:0000256" key="4">
    <source>
        <dbReference type="PROSITE-ProRule" id="PRU00228"/>
    </source>
</evidence>
<evidence type="ECO:0000256" key="3">
    <source>
        <dbReference type="ARBA" id="ARBA00022833"/>
    </source>
</evidence>
<evidence type="ECO:0008006" key="9">
    <source>
        <dbReference type="Google" id="ProtNLM"/>
    </source>
</evidence>
<dbReference type="InterPro" id="IPR043145">
    <property type="entry name" value="Znf_ZZ_sf"/>
</dbReference>
<evidence type="ECO:0000313" key="7">
    <source>
        <dbReference type="EMBL" id="CAG9322860.1"/>
    </source>
</evidence>
<feature type="domain" description="ZZ-type" evidence="5">
    <location>
        <begin position="515"/>
        <end position="581"/>
    </location>
</feature>
<sequence>MLEQYEEAGLSLLQKAWSFNISKPNIHYDLYLSLHNESKDLVSTFTGIGNTNSYNSFLSSLSDTEKPSQLQIDFSPQPNTSCPILSIFSIDEKLQKELDWTEKPNFCLIFWGSWSNTCKKSLEEIEGILEKNKGEWDDIEIIGICLDDSAESVPKLKNVKNYWAKGFQAISDQGLEISEIPACLFIRNGVIIEKRDPTQSSFENDINFLRGEKPLQLIPHEGLEISSLSIIEENGGKSSLSLDWSGWYYLVLFYGCSESDSFIRQLREIRDEHAHWEEKLKIFVFFDEPIVSNENYFDIFCFDENSLEIVSKPGLVLLLNEGKILWKGSTHIENIGSKLKFWLDPVPQLTNSDYELSKKQVKNYMVSWKEKYPHAPFPSVLFTFSKGIYLFHSTPETHSVTLTGKYLQKYKHPIEEFFNYLSSIFPGAKNYSRYDPAHPEIQKGISCSFCNENIIKNQFLCLLCEPKIYLCPNCESQGLHVHPLYILTENSSELDEIRWGYCNVLLSEDQDGDLHKGVCCDGKSSGCSQEIRGIRWKCAHCPDYDLCSPCFSSNDPLHLESSLSKGHYPWHIMMKIPLKIIL</sequence>
<evidence type="ECO:0000256" key="1">
    <source>
        <dbReference type="ARBA" id="ARBA00022723"/>
    </source>
</evidence>
<dbReference type="Proteomes" id="UP001162131">
    <property type="component" value="Unassembled WGS sequence"/>
</dbReference>
<dbReference type="Pfam" id="PF00569">
    <property type="entry name" value="ZZ"/>
    <property type="match status" value="1"/>
</dbReference>
<dbReference type="PANTHER" id="PTHR20930">
    <property type="entry name" value="OVARIAN CARCINOMA ANTIGEN CA125-RELATED"/>
    <property type="match status" value="1"/>
</dbReference>
<dbReference type="CDD" id="cd02340">
    <property type="entry name" value="ZZ_NBR1_like"/>
    <property type="match status" value="1"/>
</dbReference>
<evidence type="ECO:0000313" key="8">
    <source>
        <dbReference type="Proteomes" id="UP001162131"/>
    </source>
</evidence>
<dbReference type="SUPFAM" id="SSF57850">
    <property type="entry name" value="RING/U-box"/>
    <property type="match status" value="2"/>
</dbReference>
<dbReference type="PANTHER" id="PTHR20930:SF0">
    <property type="entry name" value="PROTEIN ILRUN"/>
    <property type="match status" value="1"/>
</dbReference>
<protein>
    <recommendedName>
        <fullName evidence="9">Thioredoxin domain-containing protein</fullName>
    </recommendedName>
</protein>
<comment type="caution">
    <text evidence="7">The sequence shown here is derived from an EMBL/GenBank/DDBJ whole genome shotgun (WGS) entry which is preliminary data.</text>
</comment>
<dbReference type="InterPro" id="IPR000433">
    <property type="entry name" value="Znf_ZZ"/>
</dbReference>
<dbReference type="InterPro" id="IPR036249">
    <property type="entry name" value="Thioredoxin-like_sf"/>
</dbReference>
<dbReference type="AlphaFoldDB" id="A0AAU9JFJ9"/>
<dbReference type="PROSITE" id="PS50135">
    <property type="entry name" value="ZF_ZZ_2"/>
    <property type="match status" value="1"/>
</dbReference>
<evidence type="ECO:0000259" key="5">
    <source>
        <dbReference type="PROSITE" id="PS50135"/>
    </source>
</evidence>